<protein>
    <submittedName>
        <fullName evidence="2">DUF2357 domain-containing protein</fullName>
    </submittedName>
</protein>
<proteinExistence type="predicted"/>
<dbReference type="AlphaFoldDB" id="A0A5C1QJJ2"/>
<gene>
    <name evidence="2" type="ORF">EXM22_04750</name>
</gene>
<evidence type="ECO:0000313" key="2">
    <source>
        <dbReference type="EMBL" id="QEN07329.1"/>
    </source>
</evidence>
<dbReference type="EMBL" id="CP036150">
    <property type="protein sequence ID" value="QEN07329.1"/>
    <property type="molecule type" value="Genomic_DNA"/>
</dbReference>
<feature type="domain" description="DUF2357" evidence="1">
    <location>
        <begin position="124"/>
        <end position="370"/>
    </location>
</feature>
<dbReference type="Pfam" id="PF09823">
    <property type="entry name" value="DUF2357"/>
    <property type="match status" value="1"/>
</dbReference>
<name>A0A5C1QJJ2_9SPIO</name>
<evidence type="ECO:0000313" key="3">
    <source>
        <dbReference type="Proteomes" id="UP000324209"/>
    </source>
</evidence>
<dbReference type="InterPro" id="IPR018633">
    <property type="entry name" value="DUF2357"/>
</dbReference>
<evidence type="ECO:0000259" key="1">
    <source>
        <dbReference type="Pfam" id="PF09823"/>
    </source>
</evidence>
<dbReference type="InterPro" id="IPR007505">
    <property type="entry name" value="PDDEXK_7"/>
</dbReference>
<accession>A0A5C1QJJ2</accession>
<keyword evidence="3" id="KW-1185">Reference proteome</keyword>
<organism evidence="2 3">
    <name type="scientific">Oceanispirochaeta crateris</name>
    <dbReference type="NCBI Taxonomy" id="2518645"/>
    <lineage>
        <taxon>Bacteria</taxon>
        <taxon>Pseudomonadati</taxon>
        <taxon>Spirochaetota</taxon>
        <taxon>Spirochaetia</taxon>
        <taxon>Spirochaetales</taxon>
        <taxon>Spirochaetaceae</taxon>
        <taxon>Oceanispirochaeta</taxon>
    </lineage>
</organism>
<reference evidence="2 3" key="1">
    <citation type="submission" date="2019-02" db="EMBL/GenBank/DDBJ databases">
        <title>Complete Genome Sequence and Methylome Analysis of free living Spirochaetas.</title>
        <authorList>
            <person name="Fomenkov A."/>
            <person name="Dubinina G."/>
            <person name="Leshcheva N."/>
            <person name="Mikheeva N."/>
            <person name="Grabovich M."/>
            <person name="Vincze T."/>
            <person name="Roberts R.J."/>
        </authorList>
    </citation>
    <scope>NUCLEOTIDE SEQUENCE [LARGE SCALE GENOMIC DNA]</scope>
    <source>
        <strain evidence="2 3">K2</strain>
    </source>
</reference>
<dbReference type="KEGG" id="ock:EXM22_04750"/>
<sequence>MPDILTFECEHWELIIWTRNNTAPRELLSEVLNERGKELPSEKVCLSFQLTGEENVVFEEQTLYVANNSTEINIPAPLCYENRDYEFEFNFYNGYKPDYMNPIVHRLNEIENGFRTVGQSVVRGVVNFKNNIGWFKLGLRYYKDSKAFRDSLSFKVFPTKMDMVSDLDTIGEVIDSTYPLWRFSLAQKTDFMLSRSNKSHESFELLWIAQFKSLANELTNAVNLICRSPHSRLLPDVKMVKAERITGRVTGRLEERIKENMIEKQYDKRYRIEKRKLSYDTAENRFVKMVLSYSVKRLKQFTTRVKVLEQIPENVRLSASFFDELHELVTPFEKLSAEPLFREIGNYDGRIRESLVLQQRTGYAKVYRIWQEMKLYLDYFGSDASVSVRSVEQLYEIWCLLEVRRLLMTLGFEEGKSSIQRLKIEGFEKNLKKTDETFYLQRPDGMKALLVHEPSYSGIKHRHFERIYSWTTTQRPDIFLEVTMPSGDKVRWVFDAKYRIDANKKKVWPRNGIDTVPDDAINQMHRYRDSLIYISEADEDSETDKSRPIIGAFALYPGWFENQTESENPYRDSIDTVGIGAFPLLPGQENLWLAEFLKSQLGKYLHTQYEHKEADELYLQESVRIAPYGMKQYRHSELILAADVFESKGRAYVKPFKDGNAQWYHIPESTVQNHKIPRHIMREIKYCAFTTIHDDVRQCRNVYLVEKVILKLRSEIDEFAGGAGNSGDSMYWLIKLGQSFQLPVTLISKEHHRRFRFRLVVFKDFLTAESWDDITMKYRKLTK</sequence>
<dbReference type="Pfam" id="PF04411">
    <property type="entry name" value="PDDEXK_7"/>
    <property type="match status" value="1"/>
</dbReference>
<dbReference type="RefSeq" id="WP_149485410.1">
    <property type="nucleotide sequence ID" value="NZ_CP036150.1"/>
</dbReference>
<dbReference type="Proteomes" id="UP000324209">
    <property type="component" value="Chromosome"/>
</dbReference>
<dbReference type="OrthoDB" id="32195at2"/>